<reference evidence="2" key="1">
    <citation type="submission" date="2022-03" db="EMBL/GenBank/DDBJ databases">
        <authorList>
            <person name="Legras J.-L."/>
            <person name="Devillers H."/>
            <person name="Grondin C."/>
        </authorList>
    </citation>
    <scope>NUCLEOTIDE SEQUENCE</scope>
    <source>
        <strain evidence="2">CLIB 1423</strain>
    </source>
</reference>
<evidence type="ECO:0000313" key="3">
    <source>
        <dbReference type="Proteomes" id="UP000837801"/>
    </source>
</evidence>
<dbReference type="InterPro" id="IPR052186">
    <property type="entry name" value="Hydantoin_racemase-like"/>
</dbReference>
<dbReference type="PANTHER" id="PTHR28047">
    <property type="entry name" value="PROTEIN DCG1"/>
    <property type="match status" value="1"/>
</dbReference>
<comment type="caution">
    <text evidence="2">The sequence shown here is derived from an EMBL/GenBank/DDBJ whole genome shotgun (WGS) entry which is preliminary data.</text>
</comment>
<dbReference type="AlphaFoldDB" id="A0A9P0QS38"/>
<organism evidence="2 3">
    <name type="scientific">[Candida] railenensis</name>
    <dbReference type="NCBI Taxonomy" id="45579"/>
    <lineage>
        <taxon>Eukaryota</taxon>
        <taxon>Fungi</taxon>
        <taxon>Dikarya</taxon>
        <taxon>Ascomycota</taxon>
        <taxon>Saccharomycotina</taxon>
        <taxon>Pichiomycetes</taxon>
        <taxon>Debaryomycetaceae</taxon>
        <taxon>Kurtzmaniella</taxon>
    </lineage>
</organism>
<name>A0A9P0QS38_9ASCO</name>
<dbReference type="OrthoDB" id="412018at2759"/>
<evidence type="ECO:0000256" key="1">
    <source>
        <dbReference type="ARBA" id="ARBA00038414"/>
    </source>
</evidence>
<accession>A0A9P0QS38</accession>
<dbReference type="InterPro" id="IPR053714">
    <property type="entry name" value="Iso_Racemase_Enz_sf"/>
</dbReference>
<sequence length="232" mass="25500">MSISILVINPNSSEKVTKNLEAILKPPPYTIFDFYTAPPDGPPEITPELSELSAKVALPDLLAKDVINKYDGFLVCCYSDHPLVYHLAKHTSKPILGIMQATLLYALSQASVNKSFILTSVNEWEPVLDKGITDFVGSDSFPYKKFQKTKGLDVNVLSLSDPQEFAKIVNRVKSIFDEYKADKIDCVLLGCAGMAGLDEKLTEAFPNVQFIDSVKVGVDLLGGLIRFKSVLP</sequence>
<comment type="similarity">
    <text evidence="1">Belongs to the HyuE racemase family.</text>
</comment>
<dbReference type="Gene3D" id="3.40.50.12500">
    <property type="match status" value="1"/>
</dbReference>
<proteinExistence type="inferred from homology"/>
<dbReference type="Proteomes" id="UP000837801">
    <property type="component" value="Unassembled WGS sequence"/>
</dbReference>
<protein>
    <submittedName>
        <fullName evidence="2">Protein Dcg1p</fullName>
    </submittedName>
</protein>
<dbReference type="PANTHER" id="PTHR28047:SF5">
    <property type="entry name" value="PROTEIN DCG1"/>
    <property type="match status" value="1"/>
</dbReference>
<dbReference type="InterPro" id="IPR015942">
    <property type="entry name" value="Asp/Glu/hydantoin_racemase"/>
</dbReference>
<gene>
    <name evidence="2" type="ORF">CLIB1423_10S03510</name>
</gene>
<dbReference type="Pfam" id="PF01177">
    <property type="entry name" value="Asp_Glu_race"/>
    <property type="match status" value="1"/>
</dbReference>
<keyword evidence="3" id="KW-1185">Reference proteome</keyword>
<dbReference type="EMBL" id="CAKXYY010000010">
    <property type="protein sequence ID" value="CAH2353372.1"/>
    <property type="molecule type" value="Genomic_DNA"/>
</dbReference>
<evidence type="ECO:0000313" key="2">
    <source>
        <dbReference type="EMBL" id="CAH2353372.1"/>
    </source>
</evidence>
<dbReference type="GO" id="GO:0047661">
    <property type="term" value="F:amino-acid racemase activity"/>
    <property type="evidence" value="ECO:0007669"/>
    <property type="project" value="InterPro"/>
</dbReference>